<name>A0A918F959_AGRME</name>
<comment type="caution">
    <text evidence="1">The sequence shown here is derived from an EMBL/GenBank/DDBJ whole genome shotgun (WGS) entry which is preliminary data.</text>
</comment>
<proteinExistence type="predicted"/>
<gene>
    <name evidence="1" type="ORF">GCM10010196_00880</name>
</gene>
<dbReference type="AlphaFoldDB" id="A0A918F959"/>
<evidence type="ECO:0000313" key="1">
    <source>
        <dbReference type="EMBL" id="GGR12302.1"/>
    </source>
</evidence>
<organism evidence="1 2">
    <name type="scientific">Agromyces mediolanus</name>
    <name type="common">Corynebacterium mediolanum</name>
    <dbReference type="NCBI Taxonomy" id="41986"/>
    <lineage>
        <taxon>Bacteria</taxon>
        <taxon>Bacillati</taxon>
        <taxon>Actinomycetota</taxon>
        <taxon>Actinomycetes</taxon>
        <taxon>Micrococcales</taxon>
        <taxon>Microbacteriaceae</taxon>
        <taxon>Agromyces</taxon>
    </lineage>
</organism>
<evidence type="ECO:0000313" key="2">
    <source>
        <dbReference type="Proteomes" id="UP000610303"/>
    </source>
</evidence>
<dbReference type="PROSITE" id="PS51257">
    <property type="entry name" value="PROKAR_LIPOPROTEIN"/>
    <property type="match status" value="1"/>
</dbReference>
<protein>
    <submittedName>
        <fullName evidence="1">Uncharacterized protein</fullName>
    </submittedName>
</protein>
<sequence>MFPRVRTLQTLVLAAATVSWKVSGAPNHFVAVSCEFGLSGAADRGELARVVVSEEIRREPSGAWLSAFTCLVLACEILFEAGTPSSSSRRVPERRRARLGVQQGIGSVRRDVRDWVDAVIRRGERPEHHPGTP</sequence>
<reference evidence="1" key="1">
    <citation type="journal article" date="2014" name="Int. J. Syst. Evol. Microbiol.">
        <title>Complete genome sequence of Corynebacterium casei LMG S-19264T (=DSM 44701T), isolated from a smear-ripened cheese.</title>
        <authorList>
            <consortium name="US DOE Joint Genome Institute (JGI-PGF)"/>
            <person name="Walter F."/>
            <person name="Albersmeier A."/>
            <person name="Kalinowski J."/>
            <person name="Ruckert C."/>
        </authorList>
    </citation>
    <scope>NUCLEOTIDE SEQUENCE</scope>
    <source>
        <strain evidence="1">JCM 3346</strain>
    </source>
</reference>
<accession>A0A918F959</accession>
<dbReference type="Proteomes" id="UP000610303">
    <property type="component" value="Unassembled WGS sequence"/>
</dbReference>
<dbReference type="EMBL" id="BMRJ01000001">
    <property type="protein sequence ID" value="GGR12302.1"/>
    <property type="molecule type" value="Genomic_DNA"/>
</dbReference>
<keyword evidence="2" id="KW-1185">Reference proteome</keyword>
<reference evidence="1" key="2">
    <citation type="submission" date="2020-09" db="EMBL/GenBank/DDBJ databases">
        <authorList>
            <person name="Sun Q."/>
            <person name="Ohkuma M."/>
        </authorList>
    </citation>
    <scope>NUCLEOTIDE SEQUENCE</scope>
    <source>
        <strain evidence="1">JCM 3346</strain>
    </source>
</reference>